<proteinExistence type="inferred from homology"/>
<dbReference type="Proteomes" id="UP000515514">
    <property type="component" value="Chromosome"/>
</dbReference>
<gene>
    <name evidence="4" type="ORF">ALE3EI_0126</name>
</gene>
<dbReference type="KEGG" id="alti:ALE3EI_0126"/>
<dbReference type="InterPro" id="IPR000863">
    <property type="entry name" value="Sulfotransferase_dom"/>
</dbReference>
<dbReference type="EMBL" id="CP052909">
    <property type="protein sequence ID" value="QNJ96717.1"/>
    <property type="molecule type" value="Genomic_DNA"/>
</dbReference>
<evidence type="ECO:0000259" key="3">
    <source>
        <dbReference type="Pfam" id="PF00685"/>
    </source>
</evidence>
<dbReference type="GO" id="GO:0008146">
    <property type="term" value="F:sulfotransferase activity"/>
    <property type="evidence" value="ECO:0007669"/>
    <property type="project" value="InterPro"/>
</dbReference>
<evidence type="ECO:0000256" key="2">
    <source>
        <dbReference type="ARBA" id="ARBA00022679"/>
    </source>
</evidence>
<dbReference type="PANTHER" id="PTHR11783">
    <property type="entry name" value="SULFOTRANSFERASE SULT"/>
    <property type="match status" value="1"/>
</dbReference>
<name>A0A7G8PQV1_9FLAO</name>
<feature type="domain" description="Sulfotransferase" evidence="3">
    <location>
        <begin position="11"/>
        <end position="171"/>
    </location>
</feature>
<keyword evidence="2" id="KW-0808">Transferase</keyword>
<dbReference type="Gene3D" id="3.40.50.300">
    <property type="entry name" value="P-loop containing nucleotide triphosphate hydrolases"/>
    <property type="match status" value="1"/>
</dbReference>
<dbReference type="RefSeq" id="WP_186989817.1">
    <property type="nucleotide sequence ID" value="NZ_CP052909.1"/>
</dbReference>
<evidence type="ECO:0000313" key="5">
    <source>
        <dbReference type="Proteomes" id="UP000515514"/>
    </source>
</evidence>
<evidence type="ECO:0000313" key="4">
    <source>
        <dbReference type="EMBL" id="QNJ96717.1"/>
    </source>
</evidence>
<dbReference type="SUPFAM" id="SSF52540">
    <property type="entry name" value="P-loop containing nucleoside triphosphate hydrolases"/>
    <property type="match status" value="1"/>
</dbReference>
<evidence type="ECO:0000256" key="1">
    <source>
        <dbReference type="ARBA" id="ARBA00005771"/>
    </source>
</evidence>
<comment type="similarity">
    <text evidence="1">Belongs to the sulfotransferase 1 family.</text>
</comment>
<dbReference type="AlphaFoldDB" id="A0A7G8PQV1"/>
<protein>
    <recommendedName>
        <fullName evidence="3">Sulfotransferase domain-containing protein</fullName>
    </recommendedName>
</protein>
<accession>A0A7G8PQV1</accession>
<keyword evidence="5" id="KW-1185">Reference proteome</keyword>
<organism evidence="4 5">
    <name type="scientific">Constantimarinum furrinae</name>
    <dbReference type="NCBI Taxonomy" id="2562285"/>
    <lineage>
        <taxon>Bacteria</taxon>
        <taxon>Pseudomonadati</taxon>
        <taxon>Bacteroidota</taxon>
        <taxon>Flavobacteriia</taxon>
        <taxon>Flavobacteriales</taxon>
        <taxon>Flavobacteriaceae</taxon>
        <taxon>Altibacter/Constantimarinum group</taxon>
        <taxon>Constantimarinum</taxon>
    </lineage>
</organism>
<dbReference type="InterPro" id="IPR027417">
    <property type="entry name" value="P-loop_NTPase"/>
</dbReference>
<dbReference type="Pfam" id="PF00685">
    <property type="entry name" value="Sulfotransfer_1"/>
    <property type="match status" value="1"/>
</dbReference>
<sequence length="234" mass="27731">MPQISNNYIRIFSHPRSGTHFLESFLASNFYKNENLSSEGAIYFGHWSNKILLEEGEPYHKLFGGHLFPDRSKIGQKSIYIYRDGRAVIASIWNSQFYHKDWRGISFSEFLRKEIDWYGGMGQKSETSINIVQHWYNHVSSWTTIKNDYLLIISYEELKNDPQKVFLKICKKFYPLKYYKAKLFGTSHIDPINRKVGLSPNKASINDWKRLFSQEDLDFFYSQLPSKKFLYSEK</sequence>
<reference evidence="4 5" key="1">
    <citation type="submission" date="2020-04" db="EMBL/GenBank/DDBJ databases">
        <title>Genome sequence of Altibacter aquimarinus strain ALE3EI.</title>
        <authorList>
            <person name="Oh H.-M."/>
            <person name="Jang D."/>
        </authorList>
    </citation>
    <scope>NUCLEOTIDE SEQUENCE [LARGE SCALE GENOMIC DNA]</scope>
    <source>
        <strain evidence="4 5">ALE3EI</strain>
    </source>
</reference>